<dbReference type="InterPro" id="IPR032675">
    <property type="entry name" value="LRR_dom_sf"/>
</dbReference>
<proteinExistence type="inferred from homology"/>
<keyword evidence="7" id="KW-0206">Cytoskeleton</keyword>
<comment type="similarity">
    <text evidence="2">Belongs to the TBCE family.</text>
</comment>
<evidence type="ECO:0000259" key="8">
    <source>
        <dbReference type="SMART" id="SM01052"/>
    </source>
</evidence>
<dbReference type="EMBL" id="JALLAZ020001755">
    <property type="protein sequence ID" value="KAL3765262.1"/>
    <property type="molecule type" value="Genomic_DNA"/>
</dbReference>
<dbReference type="SMART" id="SM01052">
    <property type="entry name" value="CAP_GLY"/>
    <property type="match status" value="1"/>
</dbReference>
<evidence type="ECO:0000256" key="4">
    <source>
        <dbReference type="ARBA" id="ARBA00022614"/>
    </source>
</evidence>
<dbReference type="PANTHER" id="PTHR18849:SF0">
    <property type="entry name" value="CILIA- AND FLAGELLA-ASSOCIATED PROTEIN 410-RELATED"/>
    <property type="match status" value="1"/>
</dbReference>
<evidence type="ECO:0000256" key="1">
    <source>
        <dbReference type="ARBA" id="ARBA00004245"/>
    </source>
</evidence>
<evidence type="ECO:0000256" key="7">
    <source>
        <dbReference type="ARBA" id="ARBA00023212"/>
    </source>
</evidence>
<feature type="domain" description="CAP-Gly" evidence="8">
    <location>
        <begin position="11"/>
        <end position="84"/>
    </location>
</feature>
<dbReference type="CDD" id="cd17044">
    <property type="entry name" value="Ubl_TBCE"/>
    <property type="match status" value="1"/>
</dbReference>
<dbReference type="GO" id="GO:0005856">
    <property type="term" value="C:cytoskeleton"/>
    <property type="evidence" value="ECO:0007669"/>
    <property type="project" value="UniProtKB-SubCell"/>
</dbReference>
<evidence type="ECO:0000256" key="5">
    <source>
        <dbReference type="ARBA" id="ARBA00022737"/>
    </source>
</evidence>
<dbReference type="InterPro" id="IPR036859">
    <property type="entry name" value="CAP-Gly_dom_sf"/>
</dbReference>
<gene>
    <name evidence="9" type="ORF">ACHAW5_000263</name>
</gene>
<evidence type="ECO:0000256" key="2">
    <source>
        <dbReference type="ARBA" id="ARBA00006286"/>
    </source>
</evidence>
<dbReference type="Proteomes" id="UP001530315">
    <property type="component" value="Unassembled WGS sequence"/>
</dbReference>
<comment type="caution">
    <text evidence="9">The sequence shown here is derived from an EMBL/GenBank/DDBJ whole genome shotgun (WGS) entry which is preliminary data.</text>
</comment>
<evidence type="ECO:0000313" key="9">
    <source>
        <dbReference type="EMBL" id="KAL3765262.1"/>
    </source>
</evidence>
<dbReference type="Gene3D" id="3.80.10.10">
    <property type="entry name" value="Ribonuclease Inhibitor"/>
    <property type="match status" value="2"/>
</dbReference>
<dbReference type="Pfam" id="PF14580">
    <property type="entry name" value="LRR_9"/>
    <property type="match status" value="1"/>
</dbReference>
<dbReference type="Pfam" id="PF14560">
    <property type="entry name" value="Ubiquitin_2"/>
    <property type="match status" value="1"/>
</dbReference>
<name>A0ABD3MSQ2_9STRA</name>
<keyword evidence="6" id="KW-0143">Chaperone</keyword>
<protein>
    <recommendedName>
        <fullName evidence="8">CAP-Gly domain-containing protein</fullName>
    </recommendedName>
</protein>
<evidence type="ECO:0000313" key="10">
    <source>
        <dbReference type="Proteomes" id="UP001530315"/>
    </source>
</evidence>
<keyword evidence="10" id="KW-1185">Reference proteome</keyword>
<dbReference type="InterPro" id="IPR044079">
    <property type="entry name" value="Ubl_TBCE"/>
</dbReference>
<dbReference type="InterPro" id="IPR029071">
    <property type="entry name" value="Ubiquitin-like_domsf"/>
</dbReference>
<keyword evidence="3" id="KW-0963">Cytoplasm</keyword>
<dbReference type="SMART" id="SM00369">
    <property type="entry name" value="LRR_TYP"/>
    <property type="match status" value="3"/>
</dbReference>
<dbReference type="SUPFAM" id="SSF74924">
    <property type="entry name" value="Cap-Gly domain"/>
    <property type="match status" value="1"/>
</dbReference>
<dbReference type="AlphaFoldDB" id="A0ABD3MSQ2"/>
<comment type="subcellular location">
    <subcellularLocation>
        <location evidence="1">Cytoplasm</location>
        <location evidence="1">Cytoskeleton</location>
    </subcellularLocation>
</comment>
<dbReference type="InterPro" id="IPR000938">
    <property type="entry name" value="CAP-Gly_domain"/>
</dbReference>
<dbReference type="Pfam" id="PF01302">
    <property type="entry name" value="CAP_GLY"/>
    <property type="match status" value="1"/>
</dbReference>
<dbReference type="PANTHER" id="PTHR18849">
    <property type="entry name" value="LEUCINE RICH REPEAT PROTEIN"/>
    <property type="match status" value="1"/>
</dbReference>
<evidence type="ECO:0000256" key="6">
    <source>
        <dbReference type="ARBA" id="ARBA00023186"/>
    </source>
</evidence>
<dbReference type="PROSITE" id="PS51450">
    <property type="entry name" value="LRR"/>
    <property type="match status" value="1"/>
</dbReference>
<dbReference type="InterPro" id="IPR000626">
    <property type="entry name" value="Ubiquitin-like_dom"/>
</dbReference>
<dbReference type="SUPFAM" id="SSF52058">
    <property type="entry name" value="L domain-like"/>
    <property type="match status" value="1"/>
</dbReference>
<sequence>MTPDDLRPNITRVRDASGFVGTVVYVGPVASAKSSTEIYAGIAWDDVTRGMHDGSVICRATNRIVRHFKCGPTQGSFLRLSKVDVGVALSPETMRSRYVKPDAELIAPDNLLPHVARTAGGRDKPIEFWGEVKIRGRQQLELVEEISLRMLGIARPCSSEQEVEMEEFGHLKSIDLAGNLLSDWVDVLTICRPFKNLESLSLASNRINDLSSGAFDGFSMTRMTHLNLNSTNIASFKTVHLIGKAMPNLLELCMAHCDLADIEHCGLGTCAVGNNNGIPAFQNLILLDLSDCNLTSWEKQVSHLSTLPALESLILNDNMIENITIPESVATAFTKVASLQLAGTSISSWSTIDNLNGIPTLRSLRLRNTPLTSSMGVGEVRSTVIARLPTLEFFNASPISERERTEAERRYVSSVARELLMISSGALLSFAGQTLSDGNLGDTDANAKQAQIHAHHPRFQSLLEKHKESMMSSSSISVPFSNANIGGDVIGLTIRSMAASSCDMEPLRKRIPTSLKVGRIKAMCARAFGLDIDLQILHFRIENDPFPTELDDTDNTLAYYGVPDGAEILVNEIDIEARERERTRQSEDHIRRVKEQEQHVTIMQAIQKSDHRMSLATTDTSQEKF</sequence>
<evidence type="ECO:0000256" key="3">
    <source>
        <dbReference type="ARBA" id="ARBA00022490"/>
    </source>
</evidence>
<keyword evidence="4" id="KW-0433">Leucine-rich repeat</keyword>
<keyword evidence="5" id="KW-0677">Repeat</keyword>
<dbReference type="InterPro" id="IPR001611">
    <property type="entry name" value="Leu-rich_rpt"/>
</dbReference>
<dbReference type="SUPFAM" id="SSF54236">
    <property type="entry name" value="Ubiquitin-like"/>
    <property type="match status" value="1"/>
</dbReference>
<accession>A0ABD3MSQ2</accession>
<dbReference type="InterPro" id="IPR003591">
    <property type="entry name" value="Leu-rich_rpt_typical-subtyp"/>
</dbReference>
<dbReference type="Gene3D" id="3.10.20.90">
    <property type="entry name" value="Phosphatidylinositol 3-kinase Catalytic Subunit, Chain A, domain 1"/>
    <property type="match status" value="1"/>
</dbReference>
<dbReference type="Gene3D" id="2.30.30.190">
    <property type="entry name" value="CAP Gly-rich-like domain"/>
    <property type="match status" value="1"/>
</dbReference>
<organism evidence="9 10">
    <name type="scientific">Stephanodiscus triporus</name>
    <dbReference type="NCBI Taxonomy" id="2934178"/>
    <lineage>
        <taxon>Eukaryota</taxon>
        <taxon>Sar</taxon>
        <taxon>Stramenopiles</taxon>
        <taxon>Ochrophyta</taxon>
        <taxon>Bacillariophyta</taxon>
        <taxon>Coscinodiscophyceae</taxon>
        <taxon>Thalassiosirophycidae</taxon>
        <taxon>Stephanodiscales</taxon>
        <taxon>Stephanodiscaceae</taxon>
        <taxon>Stephanodiscus</taxon>
    </lineage>
</organism>
<reference evidence="9 10" key="1">
    <citation type="submission" date="2024-10" db="EMBL/GenBank/DDBJ databases">
        <title>Updated reference genomes for cyclostephanoid diatoms.</title>
        <authorList>
            <person name="Roberts W.R."/>
            <person name="Alverson A.J."/>
        </authorList>
    </citation>
    <scope>NUCLEOTIDE SEQUENCE [LARGE SCALE GENOMIC DNA]</scope>
    <source>
        <strain evidence="9 10">AJA276-08</strain>
    </source>
</reference>